<organism evidence="1">
    <name type="scientific">Vibrio parahaemolyticus</name>
    <dbReference type="NCBI Taxonomy" id="670"/>
    <lineage>
        <taxon>Bacteria</taxon>
        <taxon>Pseudomonadati</taxon>
        <taxon>Pseudomonadota</taxon>
        <taxon>Gammaproteobacteria</taxon>
        <taxon>Vibrionales</taxon>
        <taxon>Vibrionaceae</taxon>
        <taxon>Vibrio</taxon>
    </lineage>
</organism>
<proteinExistence type="predicted"/>
<keyword evidence="1" id="KW-0614">Plasmid</keyword>
<dbReference type="AlphaFoldDB" id="A0A1B1LRJ9"/>
<dbReference type="EMBL" id="KU356480">
    <property type="protein sequence ID" value="ANS55676.1"/>
    <property type="molecule type" value="Genomic_DNA"/>
</dbReference>
<geneLocation type="plasmid" evidence="1">
    <name>pVPS92-VEB</name>
</geneLocation>
<sequence>MKSREIMTYRVAHKRKVNAKKFGRVLVRYTMAISGTPFTFPAKPGSGKNTIHHFVVGVASQAGRGRSIISMMQELDNKDGGNRLQTFLSGNG</sequence>
<name>A0A1B1LRJ9_VIBPH</name>
<reference evidence="1" key="1">
    <citation type="journal article" date="2016" name="Antimicrob. Agents Chemother.">
        <title>Genetic Characterization of a blaVEB-2-carrying plasmid in Vibrio parahaemolyticus.</title>
        <authorList>
            <person name="Li R."/>
            <person name="Ye L."/>
            <person name="Zheng Z."/>
            <person name="Chan E.W."/>
            <person name="Chen S."/>
        </authorList>
    </citation>
    <scope>NUCLEOTIDE SEQUENCE</scope>
    <source>
        <strain evidence="1">VPS92</strain>
        <plasmid evidence="1">pVPS92-VEB</plasmid>
    </source>
</reference>
<accession>A0A1B1LRJ9</accession>
<protein>
    <submittedName>
        <fullName evidence="1">Uncharacterized protein</fullName>
    </submittedName>
</protein>
<evidence type="ECO:0000313" key="1">
    <source>
        <dbReference type="EMBL" id="ANS55676.1"/>
    </source>
</evidence>